<dbReference type="GO" id="GO:0003964">
    <property type="term" value="F:RNA-directed DNA polymerase activity"/>
    <property type="evidence" value="ECO:0007669"/>
    <property type="project" value="UniProtKB-KW"/>
</dbReference>
<dbReference type="AlphaFoldDB" id="A0A1C3XHV0"/>
<protein>
    <submittedName>
        <fullName evidence="4">Retron-type reverse transcriptase</fullName>
    </submittedName>
</protein>
<keyword evidence="4" id="KW-0808">Transferase</keyword>
<reference evidence="4 5" key="1">
    <citation type="submission" date="2016-08" db="EMBL/GenBank/DDBJ databases">
        <authorList>
            <person name="Seilhamer J.J."/>
        </authorList>
    </citation>
    <scope>NUCLEOTIDE SEQUENCE [LARGE SCALE GENOMIC DNA]</scope>
    <source>
        <strain evidence="4 5">P1-7</strain>
    </source>
</reference>
<dbReference type="EMBL" id="JACHBG010000034">
    <property type="protein sequence ID" value="MBB6489229.1"/>
    <property type="molecule type" value="Genomic_DNA"/>
</dbReference>
<dbReference type="RefSeq" id="WP_004122915.1">
    <property type="nucleotide sequence ID" value="NZ_FMAF01000040.1"/>
</dbReference>
<organism evidence="4 5">
    <name type="scientific">Rhizobium lusitanum</name>
    <dbReference type="NCBI Taxonomy" id="293958"/>
    <lineage>
        <taxon>Bacteria</taxon>
        <taxon>Pseudomonadati</taxon>
        <taxon>Pseudomonadota</taxon>
        <taxon>Alphaproteobacteria</taxon>
        <taxon>Hyphomicrobiales</taxon>
        <taxon>Rhizobiaceae</taxon>
        <taxon>Rhizobium/Agrobacterium group</taxon>
        <taxon>Rhizobium</taxon>
    </lineage>
</organism>
<keyword evidence="4" id="KW-0548">Nucleotidyltransferase</keyword>
<dbReference type="PROSITE" id="PS50878">
    <property type="entry name" value="RT_POL"/>
    <property type="match status" value="1"/>
</dbReference>
<dbReference type="EMBL" id="FMAF01000040">
    <property type="protein sequence ID" value="SCB51544.1"/>
    <property type="molecule type" value="Genomic_DNA"/>
</dbReference>
<dbReference type="PANTHER" id="PTHR34047">
    <property type="entry name" value="NUCLEAR INTRON MATURASE 1, MITOCHONDRIAL-RELATED"/>
    <property type="match status" value="1"/>
</dbReference>
<gene>
    <name evidence="4" type="ORF">GA0061101_14039</name>
    <name evidence="3" type="ORF">GGD46_006556</name>
</gene>
<comment type="similarity">
    <text evidence="1">Belongs to the bacterial reverse transcriptase family.</text>
</comment>
<dbReference type="InterPro" id="IPR043128">
    <property type="entry name" value="Rev_trsase/Diguanyl_cyclase"/>
</dbReference>
<evidence type="ECO:0000313" key="5">
    <source>
        <dbReference type="Proteomes" id="UP000199205"/>
    </source>
</evidence>
<dbReference type="SUPFAM" id="SSF56672">
    <property type="entry name" value="DNA/RNA polymerases"/>
    <property type="match status" value="1"/>
</dbReference>
<dbReference type="Gene3D" id="3.30.70.270">
    <property type="match status" value="1"/>
</dbReference>
<dbReference type="Pfam" id="PF00078">
    <property type="entry name" value="RVT_1"/>
    <property type="match status" value="1"/>
</dbReference>
<dbReference type="PANTHER" id="PTHR34047:SF8">
    <property type="entry name" value="PROTEIN YKFC"/>
    <property type="match status" value="1"/>
</dbReference>
<dbReference type="Proteomes" id="UP000565576">
    <property type="component" value="Unassembled WGS sequence"/>
</dbReference>
<keyword evidence="4" id="KW-0695">RNA-directed DNA polymerase</keyword>
<evidence type="ECO:0000313" key="4">
    <source>
        <dbReference type="EMBL" id="SCB51544.1"/>
    </source>
</evidence>
<dbReference type="Proteomes" id="UP000199205">
    <property type="component" value="Unassembled WGS sequence"/>
</dbReference>
<name>A0A1C3XHV0_9HYPH</name>
<evidence type="ECO:0000259" key="2">
    <source>
        <dbReference type="PROSITE" id="PS50878"/>
    </source>
</evidence>
<proteinExistence type="inferred from homology"/>
<sequence length="438" mass="50508">MQAKEKFDEQFAIGNLQSIFDERIAASGTIGKDGIDPGAFQKNIDAELALIRKRVYADSYRFTSFKQRLISKGAGKAPREIAIAGVRDRVTLRALTNVLMHVFDDAKLPPAHFIVKDLLEFVRPLADDHVFLQLDVQDFYPSLDHQLLLKRIRTRTRYRFLTSLVDSAVKTPTGDGKKANGVGVPQGLSVSNILSSIYMMQIDENAHDRFQYYRYVDDILVVCKASDAKRHFRWLKGRLSKAQLTCHPLEEGSKSKIVPLSTGVDYLGYHITPKLVSVRKSSYRRMMTTIMSLMTSAKYRANHKRLLAKLNLKITGCILNDKRYGWMFFFSMTQDVKQLKRLDRFAARLWRKLGMAGQGKPKTFVKAYHEIRFNMAKSKYIPRFDDYSLEKKMQLIADLQGVELDSIKDWTEEKINKMFWRLVRREVSELEKDLTPVS</sequence>
<dbReference type="InterPro" id="IPR000477">
    <property type="entry name" value="RT_dom"/>
</dbReference>
<dbReference type="InterPro" id="IPR043502">
    <property type="entry name" value="DNA/RNA_pol_sf"/>
</dbReference>
<feature type="domain" description="Reverse transcriptase" evidence="2">
    <location>
        <begin position="51"/>
        <end position="271"/>
    </location>
</feature>
<evidence type="ECO:0000313" key="6">
    <source>
        <dbReference type="Proteomes" id="UP000565576"/>
    </source>
</evidence>
<reference evidence="3 6" key="2">
    <citation type="submission" date="2020-08" db="EMBL/GenBank/DDBJ databases">
        <title>Genomic Encyclopedia of Type Strains, Phase IV (KMG-V): Genome sequencing to study the core and pangenomes of soil and plant-associated prokaryotes.</title>
        <authorList>
            <person name="Whitman W."/>
        </authorList>
    </citation>
    <scope>NUCLEOTIDE SEQUENCE [LARGE SCALE GENOMIC DNA]</scope>
    <source>
        <strain evidence="3 6">SEMIA 4060</strain>
    </source>
</reference>
<evidence type="ECO:0000256" key="1">
    <source>
        <dbReference type="ARBA" id="ARBA00034120"/>
    </source>
</evidence>
<dbReference type="InterPro" id="IPR051083">
    <property type="entry name" value="GrpII_Intron_Splice-Mob/Def"/>
</dbReference>
<evidence type="ECO:0000313" key="3">
    <source>
        <dbReference type="EMBL" id="MBB6489229.1"/>
    </source>
</evidence>
<accession>A0A1C3XHV0</accession>
<dbReference type="OrthoDB" id="9793236at2"/>